<dbReference type="RefSeq" id="WP_006996405.1">
    <property type="nucleotide sequence ID" value="NC_014922.1"/>
</dbReference>
<feature type="transmembrane region" description="Helical" evidence="2">
    <location>
        <begin position="52"/>
        <end position="74"/>
    </location>
</feature>
<dbReference type="Proteomes" id="UP000006797">
    <property type="component" value="Chromosome"/>
</dbReference>
<dbReference type="KEGG" id="hil:HICON_00050"/>
<name>A0AAV2U4X0_HAEIF</name>
<keyword evidence="2" id="KW-0812">Transmembrane</keyword>
<reference evidence="3 4" key="1">
    <citation type="journal article" date="2012" name="Emerg. Infect. Dis.">
        <title>Lineage-specific Virulence Determinants of Haemophilus influenzae Biogroup aegyptius.</title>
        <authorList>
            <person name="Strouts F.R."/>
            <person name="Power P."/>
            <person name="Croucher N.J."/>
            <person name="Corton N."/>
            <person name="van Tonder A."/>
            <person name="Quail M.A."/>
            <person name="Langford P.R."/>
            <person name="Hudson M.J."/>
            <person name="Parkhill J."/>
            <person name="Kroll J.S."/>
            <person name="Bentley S.D."/>
        </authorList>
    </citation>
    <scope>NUCLEOTIDE SEQUENCE [LARGE SCALE GENOMIC DNA]</scope>
    <source>
        <strain evidence="3 4">F3047</strain>
    </source>
</reference>
<evidence type="ECO:0000256" key="2">
    <source>
        <dbReference type="SAM" id="Phobius"/>
    </source>
</evidence>
<feature type="region of interest" description="Disordered" evidence="1">
    <location>
        <begin position="1"/>
        <end position="44"/>
    </location>
</feature>
<accession>A0AAV2U4X0</accession>
<feature type="transmembrane region" description="Helical" evidence="2">
    <location>
        <begin position="86"/>
        <end position="105"/>
    </location>
</feature>
<keyword evidence="2" id="KW-1133">Transmembrane helix</keyword>
<gene>
    <name evidence="3" type="ORF">HICON_00050</name>
</gene>
<proteinExistence type="predicted"/>
<evidence type="ECO:0000313" key="4">
    <source>
        <dbReference type="Proteomes" id="UP000006797"/>
    </source>
</evidence>
<keyword evidence="2" id="KW-0472">Membrane</keyword>
<dbReference type="AlphaFoldDB" id="A0AAV2U4X0"/>
<evidence type="ECO:0000313" key="3">
    <source>
        <dbReference type="EMBL" id="CBY87290.1"/>
    </source>
</evidence>
<organism evidence="3 4">
    <name type="scientific">Haemophilus influenzae F3047</name>
    <dbReference type="NCBI Taxonomy" id="935897"/>
    <lineage>
        <taxon>Bacteria</taxon>
        <taxon>Pseudomonadati</taxon>
        <taxon>Pseudomonadota</taxon>
        <taxon>Gammaproteobacteria</taxon>
        <taxon>Pasteurellales</taxon>
        <taxon>Pasteurellaceae</taxon>
        <taxon>Haemophilus</taxon>
    </lineage>
</organism>
<dbReference type="EMBL" id="FQ670204">
    <property type="protein sequence ID" value="CBY87290.1"/>
    <property type="molecule type" value="Genomic_DNA"/>
</dbReference>
<evidence type="ECO:0000256" key="1">
    <source>
        <dbReference type="SAM" id="MobiDB-lite"/>
    </source>
</evidence>
<sequence>MAEFNRNQKIKPSISPKLTKAPREFEQEQPTKSNSLEEQDVSDRKTNRNLRIIYAVIALLFAIASTVYWMRFVIFYYDPEKHSDAVFGIITSACTINIVAAFISITKGLFPILSKNE</sequence>
<protein>
    <submittedName>
        <fullName evidence="3">Uncharacterized protein</fullName>
    </submittedName>
</protein>